<organism evidence="2 3">
    <name type="scientific">Collybiopsis luxurians FD-317 M1</name>
    <dbReference type="NCBI Taxonomy" id="944289"/>
    <lineage>
        <taxon>Eukaryota</taxon>
        <taxon>Fungi</taxon>
        <taxon>Dikarya</taxon>
        <taxon>Basidiomycota</taxon>
        <taxon>Agaricomycotina</taxon>
        <taxon>Agaricomycetes</taxon>
        <taxon>Agaricomycetidae</taxon>
        <taxon>Agaricales</taxon>
        <taxon>Marasmiineae</taxon>
        <taxon>Omphalotaceae</taxon>
        <taxon>Collybiopsis</taxon>
        <taxon>Collybiopsis luxurians</taxon>
    </lineage>
</organism>
<dbReference type="InterPro" id="IPR011990">
    <property type="entry name" value="TPR-like_helical_dom_sf"/>
</dbReference>
<evidence type="ECO:0008006" key="4">
    <source>
        <dbReference type="Google" id="ProtNLM"/>
    </source>
</evidence>
<dbReference type="SUPFAM" id="SSF52540">
    <property type="entry name" value="P-loop containing nucleoside triphosphate hydrolases"/>
    <property type="match status" value="1"/>
</dbReference>
<dbReference type="HOGENOM" id="CLU_000288_125_8_1"/>
<sequence>MADRSQQTFNSPISDLQQDGPSSGGNVTHNSGAMFSGASNMTFGASSTFQVNVYEADRSKETAVSAAPAGFTAGMTDLGPVSPFFTGRKDILADLETYFFVEPPSIEAHEKKVFVLYGMGGAGKTQTALKFINLFRSRFTGCYLITAHSEESIKASYYDIAFKNGLGEFSNWEAGLRWLSQHQEEWIILYDNADDPNLNLGKFLPQSGHGNIIVTSRNSTLKQISIKSKVLKDMETEDGLQLLLKHAIKDNEATPEQKLTASDIAAKLHYFALALVHAGSYISQQNCLDSYLHRLEQHQLVLMTRSLPQSIEKYSLSVYATWDLSWEKLDEQCKTFLRLCSFYHYEGISRKLFQRALDNLPWEKEVETLAAYPVLSFLTSQKLEWNELWMDNIVQTISSYSLISIEKEGTYSLHPLVHHWIRDSIESAKQTDFQLKAQSIVAIAMNDADMAFLRSLVPHCIHFEITEDVHTDGAMGNLWFECGYFSRAYELWEPLWHQLKEKYGERHQLTLDLMRWVIAALERSGKNKEALEIAEALLKMTKESFGEEHPMTLNGMHALSNQYSNMGRRNEALQIDETLVEMSKKVLGEQDPTTLNRLSNLANTYARVGRVLEALQISSMVVEVSKKILGEQHPDTLYRLGNLAVSYNEIGRYNEALKISEPLVEMSKEIMGEHHPDTLYRIHNLARDYFDLGRYNDALCLEEPLVNISKQILGEQHPVTMSRISNFALSYSCLGRYKEALQLSEPLVKMSVEILGEHHPDTLDKMQYLANIYSGMGKFEEALQIGEPLAELSKTVLGEEHPGTLARLGNLAFYLSDIGNNETALQIGKPVLEKWRNLLGEQHPSTLIAMEYLAIIYSRIGRHQEALQILEPLVEMSKQTLGEHHPDTLWRIQNMTEIRADIVTPTSDIAPYKNSSHKAFKGIFRLFKKHIRK</sequence>
<dbReference type="InterPro" id="IPR053137">
    <property type="entry name" value="NLR-like"/>
</dbReference>
<protein>
    <recommendedName>
        <fullName evidence="4">TPR-like protein</fullName>
    </recommendedName>
</protein>
<proteinExistence type="predicted"/>
<dbReference type="Pfam" id="PF13424">
    <property type="entry name" value="TPR_12"/>
    <property type="match status" value="3"/>
</dbReference>
<dbReference type="PANTHER" id="PTHR46082">
    <property type="entry name" value="ATP/GTP-BINDING PROTEIN-RELATED"/>
    <property type="match status" value="1"/>
</dbReference>
<dbReference type="Pfam" id="PF13374">
    <property type="entry name" value="TPR_10"/>
    <property type="match status" value="2"/>
</dbReference>
<accession>A0A0D0BJ72</accession>
<gene>
    <name evidence="2" type="ORF">GYMLUDRAFT_48350</name>
</gene>
<dbReference type="PANTHER" id="PTHR46082:SF11">
    <property type="entry name" value="AAA+ ATPASE DOMAIN-CONTAINING PROTEIN-RELATED"/>
    <property type="match status" value="1"/>
</dbReference>
<evidence type="ECO:0000313" key="3">
    <source>
        <dbReference type="Proteomes" id="UP000053593"/>
    </source>
</evidence>
<dbReference type="Proteomes" id="UP000053593">
    <property type="component" value="Unassembled WGS sequence"/>
</dbReference>
<evidence type="ECO:0000256" key="1">
    <source>
        <dbReference type="SAM" id="MobiDB-lite"/>
    </source>
</evidence>
<dbReference type="Gene3D" id="1.25.40.10">
    <property type="entry name" value="Tetratricopeptide repeat domain"/>
    <property type="match status" value="3"/>
</dbReference>
<dbReference type="Gene3D" id="3.40.50.300">
    <property type="entry name" value="P-loop containing nucleotide triphosphate hydrolases"/>
    <property type="match status" value="1"/>
</dbReference>
<dbReference type="EMBL" id="KN834812">
    <property type="protein sequence ID" value="KIK54806.1"/>
    <property type="molecule type" value="Genomic_DNA"/>
</dbReference>
<reference evidence="2 3" key="1">
    <citation type="submission" date="2014-04" db="EMBL/GenBank/DDBJ databases">
        <title>Evolutionary Origins and Diversification of the Mycorrhizal Mutualists.</title>
        <authorList>
            <consortium name="DOE Joint Genome Institute"/>
            <consortium name="Mycorrhizal Genomics Consortium"/>
            <person name="Kohler A."/>
            <person name="Kuo A."/>
            <person name="Nagy L.G."/>
            <person name="Floudas D."/>
            <person name="Copeland A."/>
            <person name="Barry K.W."/>
            <person name="Cichocki N."/>
            <person name="Veneault-Fourrey C."/>
            <person name="LaButti K."/>
            <person name="Lindquist E.A."/>
            <person name="Lipzen A."/>
            <person name="Lundell T."/>
            <person name="Morin E."/>
            <person name="Murat C."/>
            <person name="Riley R."/>
            <person name="Ohm R."/>
            <person name="Sun H."/>
            <person name="Tunlid A."/>
            <person name="Henrissat B."/>
            <person name="Grigoriev I.V."/>
            <person name="Hibbett D.S."/>
            <person name="Martin F."/>
        </authorList>
    </citation>
    <scope>NUCLEOTIDE SEQUENCE [LARGE SCALE GENOMIC DNA]</scope>
    <source>
        <strain evidence="2 3">FD-317 M1</strain>
    </source>
</reference>
<keyword evidence="3" id="KW-1185">Reference proteome</keyword>
<feature type="region of interest" description="Disordered" evidence="1">
    <location>
        <begin position="1"/>
        <end position="31"/>
    </location>
</feature>
<dbReference type="AlphaFoldDB" id="A0A0D0BJ72"/>
<dbReference type="OrthoDB" id="20872at2759"/>
<evidence type="ECO:0000313" key="2">
    <source>
        <dbReference type="EMBL" id="KIK54806.1"/>
    </source>
</evidence>
<dbReference type="InterPro" id="IPR027417">
    <property type="entry name" value="P-loop_NTPase"/>
</dbReference>
<name>A0A0D0BJ72_9AGAR</name>
<dbReference type="SUPFAM" id="SSF48452">
    <property type="entry name" value="TPR-like"/>
    <property type="match status" value="3"/>
</dbReference>